<feature type="domain" description="Ap4A phosphorylase 1/2 N-terminal" evidence="3">
    <location>
        <begin position="46"/>
        <end position="109"/>
    </location>
</feature>
<protein>
    <recommendedName>
        <fullName evidence="5">HIT domain-containing protein</fullName>
    </recommendedName>
</protein>
<evidence type="ECO:0000256" key="1">
    <source>
        <dbReference type="SAM" id="MobiDB-lite"/>
    </source>
</evidence>
<proteinExistence type="predicted"/>
<accession>A0A7S3QRK2</accession>
<feature type="region of interest" description="Disordered" evidence="1">
    <location>
        <begin position="240"/>
        <end position="263"/>
    </location>
</feature>
<evidence type="ECO:0000259" key="3">
    <source>
        <dbReference type="Pfam" id="PF19327"/>
    </source>
</evidence>
<dbReference type="Gene3D" id="3.30.428.70">
    <property type="match status" value="1"/>
</dbReference>
<reference evidence="4" key="1">
    <citation type="submission" date="2021-01" db="EMBL/GenBank/DDBJ databases">
        <authorList>
            <person name="Corre E."/>
            <person name="Pelletier E."/>
            <person name="Niang G."/>
            <person name="Scheremetjew M."/>
            <person name="Finn R."/>
            <person name="Kale V."/>
            <person name="Holt S."/>
            <person name="Cochrane G."/>
            <person name="Meng A."/>
            <person name="Brown T."/>
            <person name="Cohen L."/>
        </authorList>
    </citation>
    <scope>NUCLEOTIDE SEQUENCE</scope>
    <source>
        <strain evidence="4">CCMP1320</strain>
    </source>
</reference>
<dbReference type="InterPro" id="IPR036265">
    <property type="entry name" value="HIT-like_sf"/>
</dbReference>
<dbReference type="InterPro" id="IPR019200">
    <property type="entry name" value="ATP_adenylylTrfase_C"/>
</dbReference>
<organism evidence="4">
    <name type="scientific">Dunaliella tertiolecta</name>
    <name type="common">Green alga</name>
    <dbReference type="NCBI Taxonomy" id="3047"/>
    <lineage>
        <taxon>Eukaryota</taxon>
        <taxon>Viridiplantae</taxon>
        <taxon>Chlorophyta</taxon>
        <taxon>core chlorophytes</taxon>
        <taxon>Chlorophyceae</taxon>
        <taxon>CS clade</taxon>
        <taxon>Chlamydomonadales</taxon>
        <taxon>Dunaliellaceae</taxon>
        <taxon>Dunaliella</taxon>
    </lineage>
</organism>
<feature type="compositionally biased region" description="Pro residues" evidence="1">
    <location>
        <begin position="349"/>
        <end position="358"/>
    </location>
</feature>
<evidence type="ECO:0000259" key="2">
    <source>
        <dbReference type="Pfam" id="PF09830"/>
    </source>
</evidence>
<evidence type="ECO:0000313" key="4">
    <source>
        <dbReference type="EMBL" id="CAE0491029.1"/>
    </source>
</evidence>
<gene>
    <name evidence="4" type="ORF">DTER00134_LOCUS6102</name>
</gene>
<dbReference type="GO" id="GO:0003877">
    <property type="term" value="F:ATP:ADP adenylyltransferase activity"/>
    <property type="evidence" value="ECO:0007669"/>
    <property type="project" value="InterPro"/>
</dbReference>
<dbReference type="InterPro" id="IPR009163">
    <property type="entry name" value="Ap4A_phos1/2"/>
</dbReference>
<evidence type="ECO:0008006" key="5">
    <source>
        <dbReference type="Google" id="ProtNLM"/>
    </source>
</evidence>
<dbReference type="EMBL" id="HBIP01010942">
    <property type="protein sequence ID" value="CAE0491029.1"/>
    <property type="molecule type" value="Transcribed_RNA"/>
</dbReference>
<feature type="region of interest" description="Disordered" evidence="1">
    <location>
        <begin position="97"/>
        <end position="142"/>
    </location>
</feature>
<sequence length="423" mass="45424">MLFSLRGRVQAAAAVRATEFRGQGTRQCSTYCSSRMTPLSTEACPRLTPASMWPAIARTYEQAQSSGAASKTETTFKLVPDEQTGITFVIREASALKKKPPAPQASQPSQQVGEQLQGGQDAGRIAEGGQQQQARPRKWHDPFLPPEPQLLVGELSDSHLLVLNKFNVVRHHVLVVTKAFQAQHDPLNAHDLGAVWTVLKGMSQGRHSGGLAFYNSGEFSGRSQPHKHLQVVPLPFIDTDTGEGQQQQHGMPGQHSQDTDGMGPPVEPLVKQAAKASGAALFEPFPVRQLPYVCYAAMLTDGSGRDPSPQELERTSMELLRQACPNAPIPSSPPPPSAPSSSDPLDLPDSPPQPPPGAPSYNTIITSQFMLTVPRSAEAAEGIAINALGYAGTILVKSEEHVAQVEQSGPSNLLRRLGCPWLS</sequence>
<dbReference type="InterPro" id="IPR043171">
    <property type="entry name" value="Ap4A_phos1/2-like"/>
</dbReference>
<dbReference type="PANTHER" id="PTHR38420">
    <property type="entry name" value="AP-4-A PHOSPHORYLASE II"/>
    <property type="match status" value="1"/>
</dbReference>
<dbReference type="GO" id="GO:0005524">
    <property type="term" value="F:ATP binding"/>
    <property type="evidence" value="ECO:0007669"/>
    <property type="project" value="InterPro"/>
</dbReference>
<dbReference type="Pfam" id="PF09830">
    <property type="entry name" value="ATP_transf"/>
    <property type="match status" value="1"/>
</dbReference>
<feature type="compositionally biased region" description="Low complexity" evidence="1">
    <location>
        <begin position="242"/>
        <end position="256"/>
    </location>
</feature>
<dbReference type="InterPro" id="IPR045759">
    <property type="entry name" value="Ap4A_phos1/2_N"/>
</dbReference>
<feature type="domain" description="ATP adenylyltransferase C-terminal" evidence="2">
    <location>
        <begin position="289"/>
        <end position="420"/>
    </location>
</feature>
<dbReference type="GO" id="GO:0009117">
    <property type="term" value="P:nucleotide metabolic process"/>
    <property type="evidence" value="ECO:0007669"/>
    <property type="project" value="InterPro"/>
</dbReference>
<name>A0A7S3QRK2_DUNTE</name>
<feature type="domain" description="Ap4A phosphorylase 1/2 N-terminal" evidence="3">
    <location>
        <begin position="130"/>
        <end position="239"/>
    </location>
</feature>
<feature type="compositionally biased region" description="Low complexity" evidence="1">
    <location>
        <begin position="339"/>
        <end position="348"/>
    </location>
</feature>
<dbReference type="Pfam" id="PF19327">
    <property type="entry name" value="Ap4A_phos_N"/>
    <property type="match status" value="2"/>
</dbReference>
<feature type="compositionally biased region" description="Pro residues" evidence="1">
    <location>
        <begin position="327"/>
        <end position="338"/>
    </location>
</feature>
<feature type="region of interest" description="Disordered" evidence="1">
    <location>
        <begin position="324"/>
        <end position="362"/>
    </location>
</feature>
<dbReference type="PANTHER" id="PTHR38420:SF1">
    <property type="entry name" value="PUTATIVE (AFU_ORTHOLOGUE AFUA_5G14690)-RELATED"/>
    <property type="match status" value="1"/>
</dbReference>
<dbReference type="SUPFAM" id="SSF54197">
    <property type="entry name" value="HIT-like"/>
    <property type="match status" value="1"/>
</dbReference>
<dbReference type="AlphaFoldDB" id="A0A7S3QRK2"/>